<dbReference type="InterPro" id="IPR011990">
    <property type="entry name" value="TPR-like_helical_dom_sf"/>
</dbReference>
<feature type="chain" id="PRO_5003635185" description="RagB/SusD domain-containing protein" evidence="6">
    <location>
        <begin position="19"/>
        <end position="509"/>
    </location>
</feature>
<evidence type="ECO:0000256" key="1">
    <source>
        <dbReference type="ARBA" id="ARBA00004442"/>
    </source>
</evidence>
<gene>
    <name evidence="9" type="ORF">W5A_07442</name>
</gene>
<feature type="signal peptide" evidence="6">
    <location>
        <begin position="1"/>
        <end position="18"/>
    </location>
</feature>
<comment type="subcellular location">
    <subcellularLocation>
        <location evidence="1">Cell outer membrane</location>
    </subcellularLocation>
</comment>
<keyword evidence="5" id="KW-0998">Cell outer membrane</keyword>
<name>I0WF55_9FLAO</name>
<feature type="domain" description="SusD-like N-terminal" evidence="8">
    <location>
        <begin position="22"/>
        <end position="231"/>
    </location>
</feature>
<keyword evidence="10" id="KW-1185">Reference proteome</keyword>
<keyword evidence="3 6" id="KW-0732">Signal</keyword>
<dbReference type="EMBL" id="AJJU01000008">
    <property type="protein sequence ID" value="EID75021.1"/>
    <property type="molecule type" value="Genomic_DNA"/>
</dbReference>
<sequence length="509" mass="59468">MKKLRYITIAAFSMALLASCTEFLEEEPTKTSTVVPSTVEHLERLLNNYGNFASEPSREIAFGTDDFGLSTDFFNASNSAYGIMTVQFATWDKQYIPNADAPYWTTEWKKIFIANMVLENLDRVEGSIETKEQLRAEAHFIRAYSYFKLADVYCLPYNQSTKNEMGLPIKKSTSFEEPIERASLESTWDMMKEDMEIALTLEKEFGTFQGQKKIWRASTVSVNAFAARFYLTLNDYEKAEEYADLALSEYSYLRNYNTDMRYSDLPTQVTIFNPEPENVDILYPYTHDQQNIPTDKFEWGESYYYRFLTNGSWNYYPSQELLNLYDQDNDLRYKYHIVENYSYARGIVDPPYSQPGYIFFFKSDILSGPSVPEMLLIKAEAQTRQGRWNEGLTTVNILRNARMDQSAPSTLIQLNATTQDEALVKILEERRREMPFVSRWHDVRRYNNNETGIDDVEMTKIFYPYNASIILKNDAPILYTLEKNSRRFANPIPEQELLTSDWIIKQNTY</sequence>
<evidence type="ECO:0000256" key="5">
    <source>
        <dbReference type="ARBA" id="ARBA00023237"/>
    </source>
</evidence>
<accession>I0WF55</accession>
<evidence type="ECO:0000259" key="7">
    <source>
        <dbReference type="Pfam" id="PF07980"/>
    </source>
</evidence>
<feature type="domain" description="RagB/SusD" evidence="7">
    <location>
        <begin position="373"/>
        <end position="504"/>
    </location>
</feature>
<evidence type="ECO:0000313" key="10">
    <source>
        <dbReference type="Proteomes" id="UP000005938"/>
    </source>
</evidence>
<dbReference type="STRING" id="946077.W5A_07442"/>
<dbReference type="Gene3D" id="1.25.40.390">
    <property type="match status" value="1"/>
</dbReference>
<evidence type="ECO:0000256" key="4">
    <source>
        <dbReference type="ARBA" id="ARBA00023136"/>
    </source>
</evidence>
<dbReference type="InterPro" id="IPR012944">
    <property type="entry name" value="SusD_RagB_dom"/>
</dbReference>
<proteinExistence type="inferred from homology"/>
<dbReference type="AlphaFoldDB" id="I0WF55"/>
<keyword evidence="4" id="KW-0472">Membrane</keyword>
<organism evidence="9 10">
    <name type="scientific">Imtechella halotolerans K1</name>
    <dbReference type="NCBI Taxonomy" id="946077"/>
    <lineage>
        <taxon>Bacteria</taxon>
        <taxon>Pseudomonadati</taxon>
        <taxon>Bacteroidota</taxon>
        <taxon>Flavobacteriia</taxon>
        <taxon>Flavobacteriales</taxon>
        <taxon>Flavobacteriaceae</taxon>
        <taxon>Imtechella</taxon>
    </lineage>
</organism>
<evidence type="ECO:0000256" key="3">
    <source>
        <dbReference type="ARBA" id="ARBA00022729"/>
    </source>
</evidence>
<dbReference type="PROSITE" id="PS51257">
    <property type="entry name" value="PROKAR_LIPOPROTEIN"/>
    <property type="match status" value="1"/>
</dbReference>
<evidence type="ECO:0008006" key="11">
    <source>
        <dbReference type="Google" id="ProtNLM"/>
    </source>
</evidence>
<evidence type="ECO:0000256" key="6">
    <source>
        <dbReference type="SAM" id="SignalP"/>
    </source>
</evidence>
<dbReference type="SUPFAM" id="SSF48452">
    <property type="entry name" value="TPR-like"/>
    <property type="match status" value="1"/>
</dbReference>
<dbReference type="PATRIC" id="fig|946077.3.peg.1504"/>
<dbReference type="OrthoDB" id="653598at2"/>
<dbReference type="Pfam" id="PF14322">
    <property type="entry name" value="SusD-like_3"/>
    <property type="match status" value="1"/>
</dbReference>
<dbReference type="InterPro" id="IPR033985">
    <property type="entry name" value="SusD-like_N"/>
</dbReference>
<evidence type="ECO:0000313" key="9">
    <source>
        <dbReference type="EMBL" id="EID75021.1"/>
    </source>
</evidence>
<dbReference type="RefSeq" id="WP_008239039.1">
    <property type="nucleotide sequence ID" value="NZ_AJJU01000008.1"/>
</dbReference>
<evidence type="ECO:0000259" key="8">
    <source>
        <dbReference type="Pfam" id="PF14322"/>
    </source>
</evidence>
<comment type="similarity">
    <text evidence="2">Belongs to the SusD family.</text>
</comment>
<dbReference type="Proteomes" id="UP000005938">
    <property type="component" value="Unassembled WGS sequence"/>
</dbReference>
<evidence type="ECO:0000256" key="2">
    <source>
        <dbReference type="ARBA" id="ARBA00006275"/>
    </source>
</evidence>
<dbReference type="eggNOG" id="COG0457">
    <property type="taxonomic scope" value="Bacteria"/>
</dbReference>
<protein>
    <recommendedName>
        <fullName evidence="11">RagB/SusD domain-containing protein</fullName>
    </recommendedName>
</protein>
<dbReference type="Pfam" id="PF07980">
    <property type="entry name" value="SusD_RagB"/>
    <property type="match status" value="1"/>
</dbReference>
<reference evidence="9 10" key="1">
    <citation type="journal article" date="2012" name="J. Bacteriol.">
        <title>Genome Sequence of the Halotolerant Bacterium Imtechella halotolerans K1T.</title>
        <authorList>
            <person name="Kumar S."/>
            <person name="Vikram S."/>
            <person name="Subramanian S."/>
            <person name="Raghava G.P."/>
            <person name="Pinnaka A.K."/>
        </authorList>
    </citation>
    <scope>NUCLEOTIDE SEQUENCE [LARGE SCALE GENOMIC DNA]</scope>
    <source>
        <strain evidence="9 10">K1</strain>
    </source>
</reference>
<dbReference type="GO" id="GO:0009279">
    <property type="term" value="C:cell outer membrane"/>
    <property type="evidence" value="ECO:0007669"/>
    <property type="project" value="UniProtKB-SubCell"/>
</dbReference>
<comment type="caution">
    <text evidence="9">The sequence shown here is derived from an EMBL/GenBank/DDBJ whole genome shotgun (WGS) entry which is preliminary data.</text>
</comment>